<feature type="transmembrane region" description="Helical" evidence="11">
    <location>
        <begin position="90"/>
        <end position="110"/>
    </location>
</feature>
<keyword evidence="7 11" id="KW-0472">Membrane</keyword>
<feature type="transmembrane region" description="Helical" evidence="11">
    <location>
        <begin position="280"/>
        <end position="307"/>
    </location>
</feature>
<dbReference type="RefSeq" id="WP_128692470.1">
    <property type="nucleotide sequence ID" value="NZ_LHQS01000001.1"/>
</dbReference>
<feature type="transmembrane region" description="Helical" evidence="11">
    <location>
        <begin position="122"/>
        <end position="140"/>
    </location>
</feature>
<dbReference type="Gene3D" id="1.10.3470.10">
    <property type="entry name" value="ABC transporter involved in vitamin B12 uptake, BtuC"/>
    <property type="match status" value="1"/>
</dbReference>
<evidence type="ECO:0000256" key="5">
    <source>
        <dbReference type="ARBA" id="ARBA00022692"/>
    </source>
</evidence>
<evidence type="ECO:0000256" key="11">
    <source>
        <dbReference type="SAM" id="Phobius"/>
    </source>
</evidence>
<evidence type="ECO:0000256" key="4">
    <source>
        <dbReference type="ARBA" id="ARBA00022475"/>
    </source>
</evidence>
<keyword evidence="4" id="KW-1003">Cell membrane</keyword>
<feature type="transmembrane region" description="Helical" evidence="11">
    <location>
        <begin position="21"/>
        <end position="48"/>
    </location>
</feature>
<gene>
    <name evidence="12" type="ORF">ABH15_00785</name>
</gene>
<evidence type="ECO:0000256" key="1">
    <source>
        <dbReference type="ARBA" id="ARBA00004651"/>
    </source>
</evidence>
<name>A0A498H4E3_9EURY</name>
<dbReference type="GO" id="GO:0033214">
    <property type="term" value="P:siderophore-iron import into cell"/>
    <property type="evidence" value="ECO:0007669"/>
    <property type="project" value="TreeGrafter"/>
</dbReference>
<dbReference type="Proteomes" id="UP000290932">
    <property type="component" value="Unassembled WGS sequence"/>
</dbReference>
<evidence type="ECO:0000256" key="8">
    <source>
        <dbReference type="ARBA" id="ARBA00053891"/>
    </source>
</evidence>
<dbReference type="FunFam" id="1.10.3470.10:FF:000001">
    <property type="entry name" value="Vitamin B12 ABC transporter permease BtuC"/>
    <property type="match status" value="1"/>
</dbReference>
<feature type="transmembrane region" description="Helical" evidence="11">
    <location>
        <begin position="160"/>
        <end position="180"/>
    </location>
</feature>
<evidence type="ECO:0000313" key="12">
    <source>
        <dbReference type="EMBL" id="RXE56746.1"/>
    </source>
</evidence>
<evidence type="ECO:0000256" key="10">
    <source>
        <dbReference type="ARBA" id="ARBA00071366"/>
    </source>
</evidence>
<dbReference type="PANTHER" id="PTHR30472">
    <property type="entry name" value="FERRIC ENTEROBACTIN TRANSPORT SYSTEM PERMEASE PROTEIN"/>
    <property type="match status" value="1"/>
</dbReference>
<dbReference type="AlphaFoldDB" id="A0A498H4E3"/>
<dbReference type="OrthoDB" id="27848at2157"/>
<evidence type="ECO:0000256" key="3">
    <source>
        <dbReference type="ARBA" id="ARBA00022448"/>
    </source>
</evidence>
<evidence type="ECO:0000256" key="9">
    <source>
        <dbReference type="ARBA" id="ARBA00064420"/>
    </source>
</evidence>
<dbReference type="SUPFAM" id="SSF81345">
    <property type="entry name" value="ABC transporter involved in vitamin B12 uptake, BtuC"/>
    <property type="match status" value="1"/>
</dbReference>
<comment type="caution">
    <text evidence="12">The sequence shown here is derived from an EMBL/GenBank/DDBJ whole genome shotgun (WGS) entry which is preliminary data.</text>
</comment>
<dbReference type="PANTHER" id="PTHR30472:SF25">
    <property type="entry name" value="ABC TRANSPORTER PERMEASE PROTEIN MJ0876-RELATED"/>
    <property type="match status" value="1"/>
</dbReference>
<keyword evidence="5 11" id="KW-0812">Transmembrane</keyword>
<evidence type="ECO:0000256" key="6">
    <source>
        <dbReference type="ARBA" id="ARBA00022989"/>
    </source>
</evidence>
<dbReference type="GO" id="GO:0022857">
    <property type="term" value="F:transmembrane transporter activity"/>
    <property type="evidence" value="ECO:0007669"/>
    <property type="project" value="InterPro"/>
</dbReference>
<organism evidence="12 13">
    <name type="scientific">Methanoculleus taiwanensis</name>
    <dbReference type="NCBI Taxonomy" id="1550565"/>
    <lineage>
        <taxon>Archaea</taxon>
        <taxon>Methanobacteriati</taxon>
        <taxon>Methanobacteriota</taxon>
        <taxon>Stenosarchaea group</taxon>
        <taxon>Methanomicrobia</taxon>
        <taxon>Methanomicrobiales</taxon>
        <taxon>Methanomicrobiaceae</taxon>
        <taxon>Methanoculleus</taxon>
    </lineage>
</organism>
<keyword evidence="3" id="KW-0813">Transport</keyword>
<reference evidence="12 13" key="1">
    <citation type="journal article" date="2015" name="Int. J. Syst. Evol. Microbiol.">
        <title>Methanoculleus taiwanensis sp. nov., a methanogen isolated from deep marine sediment at the deformation front area near Taiwan.</title>
        <authorList>
            <person name="Weng C.Y."/>
            <person name="Chen S.C."/>
            <person name="Lai M.C."/>
            <person name="Wu S.Y."/>
            <person name="Lin S."/>
            <person name="Yang T.F."/>
            <person name="Chen P.C."/>
        </authorList>
    </citation>
    <scope>NUCLEOTIDE SEQUENCE [LARGE SCALE GENOMIC DNA]</scope>
    <source>
        <strain evidence="12 13">CYW4</strain>
    </source>
</reference>
<keyword evidence="6 11" id="KW-1133">Transmembrane helix</keyword>
<evidence type="ECO:0000256" key="2">
    <source>
        <dbReference type="ARBA" id="ARBA00007935"/>
    </source>
</evidence>
<dbReference type="Pfam" id="PF01032">
    <property type="entry name" value="FecCD"/>
    <property type="match status" value="1"/>
</dbReference>
<comment type="subcellular location">
    <subcellularLocation>
        <location evidence="1">Cell membrane</location>
        <topology evidence="1">Multi-pass membrane protein</topology>
    </subcellularLocation>
</comment>
<accession>A0A498H4E3</accession>
<feature type="transmembrane region" description="Helical" evidence="11">
    <location>
        <begin position="348"/>
        <end position="369"/>
    </location>
</feature>
<dbReference type="GO" id="GO:0005886">
    <property type="term" value="C:plasma membrane"/>
    <property type="evidence" value="ECO:0007669"/>
    <property type="project" value="UniProtKB-SubCell"/>
</dbReference>
<feature type="transmembrane region" description="Helical" evidence="11">
    <location>
        <begin position="192"/>
        <end position="213"/>
    </location>
</feature>
<comment type="function">
    <text evidence="8">Required for corrinoid utilization. Probably part of the ABC transporter complex BtuCDF involved in cobalamin (vitamin B12) import. Probably involved in the translocation of the substrate across the membrane.</text>
</comment>
<evidence type="ECO:0000313" key="13">
    <source>
        <dbReference type="Proteomes" id="UP000290932"/>
    </source>
</evidence>
<dbReference type="EMBL" id="LHQS01000001">
    <property type="protein sequence ID" value="RXE56746.1"/>
    <property type="molecule type" value="Genomic_DNA"/>
</dbReference>
<comment type="similarity">
    <text evidence="2">Belongs to the binding-protein-dependent transport system permease family. FecCD subfamily.</text>
</comment>
<protein>
    <recommendedName>
        <fullName evidence="10">Cobalamin import system permease protein BtuC</fullName>
    </recommendedName>
</protein>
<dbReference type="CDD" id="cd06550">
    <property type="entry name" value="TM_ABC_iron-siderophores_like"/>
    <property type="match status" value="1"/>
</dbReference>
<evidence type="ECO:0000256" key="7">
    <source>
        <dbReference type="ARBA" id="ARBA00023136"/>
    </source>
</evidence>
<dbReference type="InterPro" id="IPR037294">
    <property type="entry name" value="ABC_BtuC-like"/>
</dbReference>
<sequence>MHFADGTVPQDYLAYVRRKHIWLIGGVLVLCVLFVLSISVGAVAIPAYDVFLTLVNGLIDRVNGALHLGIPHLGDIVSHKWDAIVWNIRLPQALAAVVAGVGLSVAGVAMQSILRNPLGSPFTLGISNAGAFGAAFSVIILGAGTMQSSVADAVTINNPYVTTIMAFLFCLLATAMILGISRVKGASPEVMVLAGVALSSLFTAGTMFLQYFADDSQLAAVVFWTFGDVGRATWQELGLMTVVVIGATLFFAANRWNYNAIDAGDETAKGLGVNVERIRLVGMVVAALVSAVIVAFLGVIGFVGLVCPHMVRRVIGDDQRFLIPGSCIMGGILLLASDTAARLIVAPYVLPVAVLTAFMGAPVFIYLLLRGYRR</sequence>
<proteinExistence type="inferred from homology"/>
<dbReference type="InterPro" id="IPR000522">
    <property type="entry name" value="ABC_transptr_permease_BtuC"/>
</dbReference>
<comment type="subunit">
    <text evidence="9">The complex is composed of two ATP-binding proteins (BtuD), two transmembrane proteins (BtuC) and a solute-binding protein (BtuF).</text>
</comment>
<keyword evidence="13" id="KW-1185">Reference proteome</keyword>